<proteinExistence type="inferred from homology"/>
<evidence type="ECO:0000256" key="2">
    <source>
        <dbReference type="ARBA" id="ARBA00005165"/>
    </source>
</evidence>
<dbReference type="AlphaFoldDB" id="A0A1J5S2B3"/>
<dbReference type="NCBIfam" id="TIGR00693">
    <property type="entry name" value="thiE"/>
    <property type="match status" value="1"/>
</dbReference>
<evidence type="ECO:0000256" key="10">
    <source>
        <dbReference type="ARBA" id="ARBA00047883"/>
    </source>
</evidence>
<dbReference type="PANTHER" id="PTHR20857:SF15">
    <property type="entry name" value="THIAMINE-PHOSPHATE SYNTHASE"/>
    <property type="match status" value="1"/>
</dbReference>
<keyword evidence="4 12" id="KW-0808">Transferase</keyword>
<comment type="catalytic activity">
    <reaction evidence="9">
        <text>2-(2-carboxy-4-methylthiazol-5-yl)ethyl phosphate + 4-amino-2-methyl-5-(diphosphooxymethyl)pyrimidine + 2 H(+) = thiamine phosphate + CO2 + diphosphate</text>
        <dbReference type="Rhea" id="RHEA:47848"/>
        <dbReference type="ChEBI" id="CHEBI:15378"/>
        <dbReference type="ChEBI" id="CHEBI:16526"/>
        <dbReference type="ChEBI" id="CHEBI:33019"/>
        <dbReference type="ChEBI" id="CHEBI:37575"/>
        <dbReference type="ChEBI" id="CHEBI:57841"/>
        <dbReference type="ChEBI" id="CHEBI:62890"/>
        <dbReference type="EC" id="2.5.1.3"/>
    </reaction>
</comment>
<evidence type="ECO:0000256" key="1">
    <source>
        <dbReference type="ARBA" id="ARBA00001946"/>
    </source>
</evidence>
<feature type="domain" description="Thiamine phosphate synthase/TenI" evidence="11">
    <location>
        <begin position="9"/>
        <end position="188"/>
    </location>
</feature>
<dbReference type="EMBL" id="MLJW01000157">
    <property type="protein sequence ID" value="OIQ95907.1"/>
    <property type="molecule type" value="Genomic_DNA"/>
</dbReference>
<dbReference type="GO" id="GO:0009228">
    <property type="term" value="P:thiamine biosynthetic process"/>
    <property type="evidence" value="ECO:0007669"/>
    <property type="project" value="UniProtKB-KW"/>
</dbReference>
<protein>
    <recommendedName>
        <fullName evidence="3">thiamine phosphate synthase</fullName>
        <ecNumber evidence="3">2.5.1.3</ecNumber>
    </recommendedName>
</protein>
<evidence type="ECO:0000256" key="7">
    <source>
        <dbReference type="ARBA" id="ARBA00022977"/>
    </source>
</evidence>
<dbReference type="InterPro" id="IPR034291">
    <property type="entry name" value="TMP_synthase"/>
</dbReference>
<dbReference type="InterPro" id="IPR022998">
    <property type="entry name" value="ThiamineP_synth_TenI"/>
</dbReference>
<name>A0A1J5S2B3_9ZZZZ</name>
<evidence type="ECO:0000256" key="8">
    <source>
        <dbReference type="ARBA" id="ARBA00047334"/>
    </source>
</evidence>
<evidence type="ECO:0000256" key="5">
    <source>
        <dbReference type="ARBA" id="ARBA00022723"/>
    </source>
</evidence>
<evidence type="ECO:0000313" key="12">
    <source>
        <dbReference type="EMBL" id="OIQ95907.1"/>
    </source>
</evidence>
<keyword evidence="7" id="KW-0784">Thiamine biosynthesis</keyword>
<dbReference type="GO" id="GO:0009229">
    <property type="term" value="P:thiamine diphosphate biosynthetic process"/>
    <property type="evidence" value="ECO:0007669"/>
    <property type="project" value="UniProtKB-UniPathway"/>
</dbReference>
<dbReference type="EC" id="2.5.1.3" evidence="3"/>
<dbReference type="Gene3D" id="3.20.20.70">
    <property type="entry name" value="Aldolase class I"/>
    <property type="match status" value="1"/>
</dbReference>
<dbReference type="GO" id="GO:0046872">
    <property type="term" value="F:metal ion binding"/>
    <property type="evidence" value="ECO:0007669"/>
    <property type="project" value="UniProtKB-KW"/>
</dbReference>
<comment type="pathway">
    <text evidence="2">Cofactor biosynthesis; thiamine diphosphate biosynthesis; thiamine phosphate from 4-amino-2-methyl-5-diphosphomethylpyrimidine and 4-methyl-5-(2-phosphoethyl)-thiazole: step 1/1.</text>
</comment>
<reference evidence="12" key="1">
    <citation type="submission" date="2016-10" db="EMBL/GenBank/DDBJ databases">
        <title>Sequence of Gallionella enrichment culture.</title>
        <authorList>
            <person name="Poehlein A."/>
            <person name="Muehling M."/>
            <person name="Daniel R."/>
        </authorList>
    </citation>
    <scope>NUCLEOTIDE SEQUENCE</scope>
</reference>
<sequence>MTMSALRGLYAVTPEGLPPERLSALVSAALAGGVRLVQYRSKEASADLRRSQAAALLALCRASSAQLVINDDLALALELGADGVHLGRDDGDPAAAREALGPKRILGVSCYGDLAAAEAAAAAGADYLAFGSVFASGTKPQAPVIPLELLGQAKRRFGLPVAAIGGITLDNAARTIAAGADLLAVIADLFDAGDIAAVSARARKYQKLFD</sequence>
<comment type="caution">
    <text evidence="12">The sequence shown here is derived from an EMBL/GenBank/DDBJ whole genome shotgun (WGS) entry which is preliminary data.</text>
</comment>
<keyword evidence="5" id="KW-0479">Metal-binding</keyword>
<dbReference type="PANTHER" id="PTHR20857">
    <property type="entry name" value="THIAMINE-PHOSPHATE PYROPHOSPHORYLASE"/>
    <property type="match status" value="1"/>
</dbReference>
<comment type="cofactor">
    <cofactor evidence="1">
        <name>Mg(2+)</name>
        <dbReference type="ChEBI" id="CHEBI:18420"/>
    </cofactor>
</comment>
<comment type="catalytic activity">
    <reaction evidence="10">
        <text>2-[(2R,5Z)-2-carboxy-4-methylthiazol-5(2H)-ylidene]ethyl phosphate + 4-amino-2-methyl-5-(diphosphooxymethyl)pyrimidine + 2 H(+) = thiamine phosphate + CO2 + diphosphate</text>
        <dbReference type="Rhea" id="RHEA:47844"/>
        <dbReference type="ChEBI" id="CHEBI:15378"/>
        <dbReference type="ChEBI" id="CHEBI:16526"/>
        <dbReference type="ChEBI" id="CHEBI:33019"/>
        <dbReference type="ChEBI" id="CHEBI:37575"/>
        <dbReference type="ChEBI" id="CHEBI:57841"/>
        <dbReference type="ChEBI" id="CHEBI:62899"/>
        <dbReference type="EC" id="2.5.1.3"/>
    </reaction>
</comment>
<dbReference type="GO" id="GO:0005737">
    <property type="term" value="C:cytoplasm"/>
    <property type="evidence" value="ECO:0007669"/>
    <property type="project" value="TreeGrafter"/>
</dbReference>
<dbReference type="HAMAP" id="MF_00097">
    <property type="entry name" value="TMP_synthase"/>
    <property type="match status" value="1"/>
</dbReference>
<dbReference type="Pfam" id="PF02581">
    <property type="entry name" value="TMP-TENI"/>
    <property type="match status" value="1"/>
</dbReference>
<dbReference type="SUPFAM" id="SSF51391">
    <property type="entry name" value="Thiamin phosphate synthase"/>
    <property type="match status" value="1"/>
</dbReference>
<evidence type="ECO:0000259" key="11">
    <source>
        <dbReference type="Pfam" id="PF02581"/>
    </source>
</evidence>
<dbReference type="InterPro" id="IPR036206">
    <property type="entry name" value="ThiamineP_synth_sf"/>
</dbReference>
<gene>
    <name evidence="12" type="primary">thiE_10</name>
    <name evidence="12" type="ORF">GALL_220400</name>
</gene>
<evidence type="ECO:0000256" key="4">
    <source>
        <dbReference type="ARBA" id="ARBA00022679"/>
    </source>
</evidence>
<dbReference type="GO" id="GO:0004789">
    <property type="term" value="F:thiamine-phosphate diphosphorylase activity"/>
    <property type="evidence" value="ECO:0007669"/>
    <property type="project" value="UniProtKB-EC"/>
</dbReference>
<evidence type="ECO:0000256" key="9">
    <source>
        <dbReference type="ARBA" id="ARBA00047851"/>
    </source>
</evidence>
<accession>A0A1J5S2B3</accession>
<dbReference type="UniPathway" id="UPA00060">
    <property type="reaction ID" value="UER00141"/>
</dbReference>
<dbReference type="InterPro" id="IPR013785">
    <property type="entry name" value="Aldolase_TIM"/>
</dbReference>
<evidence type="ECO:0000256" key="3">
    <source>
        <dbReference type="ARBA" id="ARBA00012830"/>
    </source>
</evidence>
<organism evidence="12">
    <name type="scientific">mine drainage metagenome</name>
    <dbReference type="NCBI Taxonomy" id="410659"/>
    <lineage>
        <taxon>unclassified sequences</taxon>
        <taxon>metagenomes</taxon>
        <taxon>ecological metagenomes</taxon>
    </lineage>
</organism>
<evidence type="ECO:0000256" key="6">
    <source>
        <dbReference type="ARBA" id="ARBA00022842"/>
    </source>
</evidence>
<keyword evidence="6" id="KW-0460">Magnesium</keyword>
<dbReference type="CDD" id="cd00564">
    <property type="entry name" value="TMP_TenI"/>
    <property type="match status" value="1"/>
</dbReference>
<comment type="catalytic activity">
    <reaction evidence="8">
        <text>4-methyl-5-(2-phosphooxyethyl)-thiazole + 4-amino-2-methyl-5-(diphosphooxymethyl)pyrimidine + H(+) = thiamine phosphate + diphosphate</text>
        <dbReference type="Rhea" id="RHEA:22328"/>
        <dbReference type="ChEBI" id="CHEBI:15378"/>
        <dbReference type="ChEBI" id="CHEBI:33019"/>
        <dbReference type="ChEBI" id="CHEBI:37575"/>
        <dbReference type="ChEBI" id="CHEBI:57841"/>
        <dbReference type="ChEBI" id="CHEBI:58296"/>
        <dbReference type="EC" id="2.5.1.3"/>
    </reaction>
</comment>